<dbReference type="Pfam" id="PF12281">
    <property type="entry name" value="NTP_transf_8"/>
    <property type="match status" value="1"/>
</dbReference>
<name>A0A0H3U7R9_9BACT</name>
<feature type="domain" description="Nucleotidyltransferase-like" evidence="1">
    <location>
        <begin position="8"/>
        <end position="184"/>
    </location>
</feature>
<accession>A0A0H3U7R9</accession>
<dbReference type="EMBL" id="KF540241">
    <property type="protein sequence ID" value="AIF26644.1"/>
    <property type="molecule type" value="Genomic_DNA"/>
</dbReference>
<evidence type="ECO:0000313" key="2">
    <source>
        <dbReference type="EMBL" id="AIF26644.1"/>
    </source>
</evidence>
<organism evidence="2">
    <name type="scientific">uncultured bacterium fosmid pJB77G10</name>
    <dbReference type="NCBI Taxonomy" id="1478069"/>
    <lineage>
        <taxon>Bacteria</taxon>
        <taxon>environmental samples</taxon>
    </lineage>
</organism>
<dbReference type="AlphaFoldDB" id="A0A0H3U7R9"/>
<evidence type="ECO:0000259" key="1">
    <source>
        <dbReference type="Pfam" id="PF12281"/>
    </source>
</evidence>
<reference evidence="2" key="1">
    <citation type="submission" date="2013-08" db="EMBL/GenBank/DDBJ databases">
        <title>Comparison of modified E. coli strains.</title>
        <authorList>
            <person name="Juergensen J."/>
            <person name="Bonge A."/>
            <person name="Streit W.R."/>
        </authorList>
    </citation>
    <scope>NUCLEOTIDE SEQUENCE</scope>
</reference>
<proteinExistence type="predicted"/>
<dbReference type="InterPro" id="IPR058575">
    <property type="entry name" value="NTP_transf_8_dom"/>
</dbReference>
<protein>
    <recommendedName>
        <fullName evidence="1">Nucleotidyltransferase-like domain-containing protein</fullName>
    </recommendedName>
</protein>
<sequence length="217" mass="24922">MSIQQREFSRFIKLLNDNDCLEHVILVGSWAEYVYQEAGLLEDFDANIKTMDMDFLIKNLNKPMPVKNVAALARVEGYLVESDILTGVTKIYDKAGLEIEFLIGKRGAGVETALETNLGVTAQALRHMEILSRNTIDIDYFGMKITVPSPEAYTIHKIVINKERGVKQEKDQRAIGNIWHSLDAQEINRIVDTLTTKERKIFEQYYTEHNLNQQRMN</sequence>